<gene>
    <name evidence="7 9" type="primary">recO</name>
    <name evidence="9" type="ORF">CLTEP_15850</name>
</gene>
<dbReference type="PANTHER" id="PTHR33991">
    <property type="entry name" value="DNA REPAIR PROTEIN RECO"/>
    <property type="match status" value="1"/>
</dbReference>
<sequence length="237" mass="27510">MLKTQDFKENDKLVWLFTEKLGKISAIAKNAKKGNSKLRVATLPFCYGDFVVYRGKSLYTINEVSIIDSFQVFLGDIETLTYTSYLNELIDISLPDEESNRDLFRIFMTAYYLIKNDVGDLEVLIRAFEIKLLEATGYGINMEYCSICRNKIQRSNYIDTRYFGAVCDKCSTSTCVKVSNTTYNALRFLSNLPLERFYRLILDDNSKKELYQLLSNIISQIYKRKPKSLELLLNLKE</sequence>
<organism evidence="9 10">
    <name type="scientific">Clostridium tepidiprofundi DSM 19306</name>
    <dbReference type="NCBI Taxonomy" id="1121338"/>
    <lineage>
        <taxon>Bacteria</taxon>
        <taxon>Bacillati</taxon>
        <taxon>Bacillota</taxon>
        <taxon>Clostridia</taxon>
        <taxon>Eubacteriales</taxon>
        <taxon>Clostridiaceae</taxon>
        <taxon>Clostridium</taxon>
    </lineage>
</organism>
<dbReference type="InterPro" id="IPR022572">
    <property type="entry name" value="DNA_rep/recomb_RecO_N"/>
</dbReference>
<dbReference type="Gene3D" id="1.20.1440.120">
    <property type="entry name" value="Recombination protein O, C-terminal domain"/>
    <property type="match status" value="1"/>
</dbReference>
<dbReference type="InterPro" id="IPR003717">
    <property type="entry name" value="RecO"/>
</dbReference>
<dbReference type="SUPFAM" id="SSF50249">
    <property type="entry name" value="Nucleic acid-binding proteins"/>
    <property type="match status" value="1"/>
</dbReference>
<dbReference type="Pfam" id="PF02565">
    <property type="entry name" value="RecO_C"/>
    <property type="match status" value="1"/>
</dbReference>
<name>A0A151B3S1_9CLOT</name>
<keyword evidence="4 7" id="KW-0233">DNA recombination</keyword>
<dbReference type="STRING" id="1121338.CLTEP_15850"/>
<keyword evidence="10" id="KW-1185">Reference proteome</keyword>
<keyword evidence="3 7" id="KW-0227">DNA damage</keyword>
<dbReference type="InterPro" id="IPR012340">
    <property type="entry name" value="NA-bd_OB-fold"/>
</dbReference>
<dbReference type="GO" id="GO:0006310">
    <property type="term" value="P:DNA recombination"/>
    <property type="evidence" value="ECO:0007669"/>
    <property type="project" value="UniProtKB-UniRule"/>
</dbReference>
<comment type="function">
    <text evidence="7">Involved in DNA repair and RecF pathway recombination.</text>
</comment>
<dbReference type="Pfam" id="PF11967">
    <property type="entry name" value="RecO_N"/>
    <property type="match status" value="1"/>
</dbReference>
<evidence type="ECO:0000256" key="2">
    <source>
        <dbReference type="ARBA" id="ARBA00021310"/>
    </source>
</evidence>
<proteinExistence type="inferred from homology"/>
<protein>
    <recommendedName>
        <fullName evidence="2 7">DNA repair protein RecO</fullName>
    </recommendedName>
    <alternativeName>
        <fullName evidence="6 7">Recombination protein O</fullName>
    </alternativeName>
</protein>
<evidence type="ECO:0000256" key="4">
    <source>
        <dbReference type="ARBA" id="ARBA00023172"/>
    </source>
</evidence>
<evidence type="ECO:0000259" key="8">
    <source>
        <dbReference type="Pfam" id="PF11967"/>
    </source>
</evidence>
<keyword evidence="5 7" id="KW-0234">DNA repair</keyword>
<dbReference type="SUPFAM" id="SSF57863">
    <property type="entry name" value="ArfGap/RecO-like zinc finger"/>
    <property type="match status" value="1"/>
</dbReference>
<evidence type="ECO:0000313" key="9">
    <source>
        <dbReference type="EMBL" id="KYH34536.1"/>
    </source>
</evidence>
<dbReference type="Proteomes" id="UP000075531">
    <property type="component" value="Unassembled WGS sequence"/>
</dbReference>
<dbReference type="GO" id="GO:0006302">
    <property type="term" value="P:double-strand break repair"/>
    <property type="evidence" value="ECO:0007669"/>
    <property type="project" value="TreeGrafter"/>
</dbReference>
<dbReference type="HAMAP" id="MF_00201">
    <property type="entry name" value="RecO"/>
    <property type="match status" value="1"/>
</dbReference>
<comment type="caution">
    <text evidence="9">The sequence shown here is derived from an EMBL/GenBank/DDBJ whole genome shotgun (WGS) entry which is preliminary data.</text>
</comment>
<dbReference type="AlphaFoldDB" id="A0A151B3S1"/>
<dbReference type="PATRIC" id="fig|1121338.3.peg.1629"/>
<dbReference type="GO" id="GO:0043590">
    <property type="term" value="C:bacterial nucleoid"/>
    <property type="evidence" value="ECO:0007669"/>
    <property type="project" value="TreeGrafter"/>
</dbReference>
<dbReference type="Gene3D" id="2.40.50.140">
    <property type="entry name" value="Nucleic acid-binding proteins"/>
    <property type="match status" value="1"/>
</dbReference>
<accession>A0A151B3S1</accession>
<comment type="similarity">
    <text evidence="1 7">Belongs to the RecO family.</text>
</comment>
<dbReference type="InterPro" id="IPR037278">
    <property type="entry name" value="ARFGAP/RecO"/>
</dbReference>
<dbReference type="EMBL" id="LTBA01000015">
    <property type="protein sequence ID" value="KYH34536.1"/>
    <property type="molecule type" value="Genomic_DNA"/>
</dbReference>
<dbReference type="PANTHER" id="PTHR33991:SF1">
    <property type="entry name" value="DNA REPAIR PROTEIN RECO"/>
    <property type="match status" value="1"/>
</dbReference>
<dbReference type="InterPro" id="IPR042242">
    <property type="entry name" value="RecO_C"/>
</dbReference>
<feature type="domain" description="DNA replication/recombination mediator RecO N-terminal" evidence="8">
    <location>
        <begin position="1"/>
        <end position="70"/>
    </location>
</feature>
<evidence type="ECO:0000313" key="10">
    <source>
        <dbReference type="Proteomes" id="UP000075531"/>
    </source>
</evidence>
<evidence type="ECO:0000256" key="1">
    <source>
        <dbReference type="ARBA" id="ARBA00007452"/>
    </source>
</evidence>
<dbReference type="NCBIfam" id="TIGR00613">
    <property type="entry name" value="reco"/>
    <property type="match status" value="1"/>
</dbReference>
<evidence type="ECO:0000256" key="3">
    <source>
        <dbReference type="ARBA" id="ARBA00022763"/>
    </source>
</evidence>
<evidence type="ECO:0000256" key="5">
    <source>
        <dbReference type="ARBA" id="ARBA00023204"/>
    </source>
</evidence>
<evidence type="ECO:0000256" key="7">
    <source>
        <dbReference type="HAMAP-Rule" id="MF_00201"/>
    </source>
</evidence>
<reference evidence="9 10" key="1">
    <citation type="submission" date="2016-02" db="EMBL/GenBank/DDBJ databases">
        <title>Genome sequence of Clostridium tepidiprofundi DSM 19306.</title>
        <authorList>
            <person name="Poehlein A."/>
            <person name="Daniel R."/>
        </authorList>
    </citation>
    <scope>NUCLEOTIDE SEQUENCE [LARGE SCALE GENOMIC DNA]</scope>
    <source>
        <strain evidence="9 10">DSM 19306</strain>
    </source>
</reference>
<evidence type="ECO:0000256" key="6">
    <source>
        <dbReference type="ARBA" id="ARBA00033409"/>
    </source>
</evidence>